<protein>
    <submittedName>
        <fullName evidence="1">Uncharacterized protein</fullName>
    </submittedName>
</protein>
<proteinExistence type="predicted"/>
<sequence length="142" mass="16572">MLFALVTIHMRCSATPLRIGRIQVEGDGVIVQGNGRFVVTTRARNREHRCLLPIRTDTLLEGKLDVWEEMEKSITTTTKKGVGWGNPRKHQRTNKCSTRRHWAHPLDESVTMHRQFAPPKSIVQITVSRWSPIHRLLMRWEW</sequence>
<name>G0TYP0_TRYVY</name>
<dbReference type="EMBL" id="HE573023">
    <property type="protein sequence ID" value="CCC49089.1"/>
    <property type="molecule type" value="Genomic_DNA"/>
</dbReference>
<accession>G0TYP0</accession>
<organism evidence="1">
    <name type="scientific">Trypanosoma vivax (strain Y486)</name>
    <dbReference type="NCBI Taxonomy" id="1055687"/>
    <lineage>
        <taxon>Eukaryota</taxon>
        <taxon>Discoba</taxon>
        <taxon>Euglenozoa</taxon>
        <taxon>Kinetoplastea</taxon>
        <taxon>Metakinetoplastina</taxon>
        <taxon>Trypanosomatida</taxon>
        <taxon>Trypanosomatidae</taxon>
        <taxon>Trypanosoma</taxon>
        <taxon>Duttonella</taxon>
    </lineage>
</organism>
<dbReference type="AlphaFoldDB" id="G0TYP0"/>
<gene>
    <name evidence="1" type="ORF">TVY486_0704220</name>
</gene>
<evidence type="ECO:0000313" key="1">
    <source>
        <dbReference type="EMBL" id="CCC49089.1"/>
    </source>
</evidence>
<reference evidence="1" key="1">
    <citation type="journal article" date="2012" name="Proc. Natl. Acad. Sci. U.S.A.">
        <title>Antigenic diversity is generated by distinct evolutionary mechanisms in African trypanosome species.</title>
        <authorList>
            <person name="Jackson A.P."/>
            <person name="Berry A."/>
            <person name="Aslett M."/>
            <person name="Allison H.C."/>
            <person name="Burton P."/>
            <person name="Vavrova-Anderson J."/>
            <person name="Brown R."/>
            <person name="Browne H."/>
            <person name="Corton N."/>
            <person name="Hauser H."/>
            <person name="Gamble J."/>
            <person name="Gilderthorp R."/>
            <person name="Marcello L."/>
            <person name="McQuillan J."/>
            <person name="Otto T.D."/>
            <person name="Quail M.A."/>
            <person name="Sanders M.J."/>
            <person name="van Tonder A."/>
            <person name="Ginger M.L."/>
            <person name="Field M.C."/>
            <person name="Barry J.D."/>
            <person name="Hertz-Fowler C."/>
            <person name="Berriman M."/>
        </authorList>
    </citation>
    <scope>NUCLEOTIDE SEQUENCE</scope>
    <source>
        <strain evidence="1">Y486</strain>
    </source>
</reference>